<dbReference type="AlphaFoldDB" id="A0AB34KC24"/>
<reference evidence="7 8" key="1">
    <citation type="journal article" date="2024" name="Science">
        <title>Giant polyketide synthase enzymes in the biosynthesis of giant marine polyether toxins.</title>
        <authorList>
            <person name="Fallon T.R."/>
            <person name="Shende V.V."/>
            <person name="Wierzbicki I.H."/>
            <person name="Pendleton A.L."/>
            <person name="Watervoot N.F."/>
            <person name="Auber R.P."/>
            <person name="Gonzalez D.J."/>
            <person name="Wisecaver J.H."/>
            <person name="Moore B.S."/>
        </authorList>
    </citation>
    <scope>NUCLEOTIDE SEQUENCE [LARGE SCALE GENOMIC DNA]</scope>
    <source>
        <strain evidence="7 8">12B1</strain>
    </source>
</reference>
<proteinExistence type="inferred from homology"/>
<dbReference type="Proteomes" id="UP001515480">
    <property type="component" value="Unassembled WGS sequence"/>
</dbReference>
<feature type="transmembrane region" description="Helical" evidence="6">
    <location>
        <begin position="52"/>
        <end position="71"/>
    </location>
</feature>
<evidence type="ECO:0000256" key="3">
    <source>
        <dbReference type="ARBA" id="ARBA00022692"/>
    </source>
</evidence>
<evidence type="ECO:0000256" key="4">
    <source>
        <dbReference type="ARBA" id="ARBA00022989"/>
    </source>
</evidence>
<dbReference type="Pfam" id="PF04117">
    <property type="entry name" value="Mpv17_PMP22"/>
    <property type="match status" value="1"/>
</dbReference>
<dbReference type="GO" id="GO:0016020">
    <property type="term" value="C:membrane"/>
    <property type="evidence" value="ECO:0007669"/>
    <property type="project" value="UniProtKB-SubCell"/>
</dbReference>
<comment type="caution">
    <text evidence="6">Lacks conserved residue(s) required for the propagation of feature annotation.</text>
</comment>
<keyword evidence="3 6" id="KW-0812">Transmembrane</keyword>
<dbReference type="GO" id="GO:0005737">
    <property type="term" value="C:cytoplasm"/>
    <property type="evidence" value="ECO:0007669"/>
    <property type="project" value="TreeGrafter"/>
</dbReference>
<evidence type="ECO:0008006" key="9">
    <source>
        <dbReference type="Google" id="ProtNLM"/>
    </source>
</evidence>
<keyword evidence="8" id="KW-1185">Reference proteome</keyword>
<protein>
    <recommendedName>
        <fullName evidence="9">Peroxisomal membrane protein MPV17</fullName>
    </recommendedName>
</protein>
<organism evidence="7 8">
    <name type="scientific">Prymnesium parvum</name>
    <name type="common">Toxic golden alga</name>
    <dbReference type="NCBI Taxonomy" id="97485"/>
    <lineage>
        <taxon>Eukaryota</taxon>
        <taxon>Haptista</taxon>
        <taxon>Haptophyta</taxon>
        <taxon>Prymnesiophyceae</taxon>
        <taxon>Prymnesiales</taxon>
        <taxon>Prymnesiaceae</taxon>
        <taxon>Prymnesium</taxon>
    </lineage>
</organism>
<dbReference type="PANTHER" id="PTHR11266:SF21">
    <property type="entry name" value="ACT DOMAIN-CONTAINING PROTEIN"/>
    <property type="match status" value="1"/>
</dbReference>
<evidence type="ECO:0000256" key="2">
    <source>
        <dbReference type="ARBA" id="ARBA00006824"/>
    </source>
</evidence>
<gene>
    <name evidence="7" type="ORF">AB1Y20_001694</name>
</gene>
<keyword evidence="5 6" id="KW-0472">Membrane</keyword>
<evidence type="ECO:0000256" key="5">
    <source>
        <dbReference type="ARBA" id="ARBA00023136"/>
    </source>
</evidence>
<evidence type="ECO:0000313" key="8">
    <source>
        <dbReference type="Proteomes" id="UP001515480"/>
    </source>
</evidence>
<dbReference type="EMBL" id="JBGBPQ010000001">
    <property type="protein sequence ID" value="KAL1530798.1"/>
    <property type="molecule type" value="Genomic_DNA"/>
</dbReference>
<comment type="subcellular location">
    <subcellularLocation>
        <location evidence="1">Membrane</location>
        <topology evidence="1">Multi-pass membrane protein</topology>
    </subcellularLocation>
</comment>
<name>A0AB34KC24_PRYPA</name>
<accession>A0AB34KC24</accession>
<comment type="caution">
    <text evidence="7">The sequence shown here is derived from an EMBL/GenBank/DDBJ whole genome shotgun (WGS) entry which is preliminary data.</text>
</comment>
<dbReference type="PANTHER" id="PTHR11266">
    <property type="entry name" value="PEROXISOMAL MEMBRANE PROTEIN 2, PXMP2 MPV17"/>
    <property type="match status" value="1"/>
</dbReference>
<sequence>MQATLMRLDRAMAAQPLTTSLVVTGIKSSAADILVQSTVEGKGLTSLDQRRVLLFGTFGIIYQGGFQYFLLNHAFERAFPGRGVWPTVKKICAMNLIGDPVFFFPCFYTMKEVFRTSVLTRQTVYDALSKYRDNFKEDWRNTWSVWFPGHAVTYTVCPMHLRMPWVATLSFVYLAILSATRGQISSQEAAARSDNACST</sequence>
<keyword evidence="4 6" id="KW-1133">Transmembrane helix</keyword>
<evidence type="ECO:0000256" key="6">
    <source>
        <dbReference type="RuleBase" id="RU363053"/>
    </source>
</evidence>
<dbReference type="InterPro" id="IPR007248">
    <property type="entry name" value="Mpv17_PMP22"/>
</dbReference>
<evidence type="ECO:0000256" key="1">
    <source>
        <dbReference type="ARBA" id="ARBA00004141"/>
    </source>
</evidence>
<evidence type="ECO:0000313" key="7">
    <source>
        <dbReference type="EMBL" id="KAL1530798.1"/>
    </source>
</evidence>
<comment type="similarity">
    <text evidence="2 6">Belongs to the peroxisomal membrane protein PXMP2/4 family.</text>
</comment>